<keyword evidence="2" id="KW-1185">Reference proteome</keyword>
<accession>A0A1G9SA50</accession>
<name>A0A1G9SA50_9FIRM</name>
<proteinExistence type="predicted"/>
<reference evidence="1 2" key="1">
    <citation type="submission" date="2016-10" db="EMBL/GenBank/DDBJ databases">
        <authorList>
            <person name="de Groot N.N."/>
        </authorList>
    </citation>
    <scope>NUCLEOTIDE SEQUENCE [LARGE SCALE GENOMIC DNA]</scope>
    <source>
        <strain evidence="1 2">SLAS-1</strain>
    </source>
</reference>
<evidence type="ECO:0008006" key="3">
    <source>
        <dbReference type="Google" id="ProtNLM"/>
    </source>
</evidence>
<dbReference type="RefSeq" id="WP_089761796.1">
    <property type="nucleotide sequence ID" value="NZ_FNGO01000027.1"/>
</dbReference>
<dbReference type="InterPro" id="IPR011330">
    <property type="entry name" value="Glyco_hydro/deAcase_b/a-brl"/>
</dbReference>
<dbReference type="GO" id="GO:0005975">
    <property type="term" value="P:carbohydrate metabolic process"/>
    <property type="evidence" value="ECO:0007669"/>
    <property type="project" value="InterPro"/>
</dbReference>
<dbReference type="Proteomes" id="UP000199476">
    <property type="component" value="Unassembled WGS sequence"/>
</dbReference>
<dbReference type="AlphaFoldDB" id="A0A1G9SA50"/>
<dbReference type="Gene3D" id="3.20.20.370">
    <property type="entry name" value="Glycoside hydrolase/deacetylase"/>
    <property type="match status" value="1"/>
</dbReference>
<dbReference type="OrthoDB" id="7836272at2"/>
<organism evidence="1 2">
    <name type="scientific">Halarsenatibacter silvermanii</name>
    <dbReference type="NCBI Taxonomy" id="321763"/>
    <lineage>
        <taxon>Bacteria</taxon>
        <taxon>Bacillati</taxon>
        <taxon>Bacillota</taxon>
        <taxon>Clostridia</taxon>
        <taxon>Halanaerobiales</taxon>
        <taxon>Halarsenatibacteraceae</taxon>
        <taxon>Halarsenatibacter</taxon>
    </lineage>
</organism>
<dbReference type="STRING" id="321763.SAMN04488692_12713"/>
<dbReference type="SUPFAM" id="SSF88713">
    <property type="entry name" value="Glycoside hydrolase/deacetylase"/>
    <property type="match status" value="1"/>
</dbReference>
<evidence type="ECO:0000313" key="1">
    <source>
        <dbReference type="EMBL" id="SDM32251.1"/>
    </source>
</evidence>
<protein>
    <recommendedName>
        <fullName evidence="3">Polysaccharide deacetylase</fullName>
    </recommendedName>
</protein>
<gene>
    <name evidence="1" type="ORF">SAMN04488692_12713</name>
</gene>
<evidence type="ECO:0000313" key="2">
    <source>
        <dbReference type="Proteomes" id="UP000199476"/>
    </source>
</evidence>
<dbReference type="EMBL" id="FNGO01000027">
    <property type="protein sequence ID" value="SDM32251.1"/>
    <property type="molecule type" value="Genomic_DNA"/>
</dbReference>
<sequence length="324" mass="37358">MSGNGKFIISLDTELAWGTVDKPESRERNSKYYYKTRDVIEHILNLFAVNDITATWAVIGHLFLAECREENGIKHPEIKRSEYDHYDRDWFAQDPATNIEQDPTWYGRDIIEKIKACPVKQEIASHSFAHILYGHPFTKKETVRSDLIRFEETAEEWGVESKSFVFPRNMVGHLPEIERAGFKAFRGSEPSWYEGVNKYFKKVCHMFDQFFALTPPVVEPQLEAGLVNIPASMLYLSMDSFRKYIPISARIKKAKKGINAAIQENKIFHLWFHPFNIATAPDKLISGLEKIISYADKKRGTGKLEIKTIGEVAEQFLGKYKNGR</sequence>